<dbReference type="Proteomes" id="UP001431209">
    <property type="component" value="Unassembled WGS sequence"/>
</dbReference>
<accession>A0AAW2ZJW6</accession>
<keyword evidence="3" id="KW-1185">Reference proteome</keyword>
<feature type="compositionally biased region" description="Basic and acidic residues" evidence="1">
    <location>
        <begin position="96"/>
        <end position="128"/>
    </location>
</feature>
<gene>
    <name evidence="2" type="ORF">AKO1_009085</name>
</gene>
<organism evidence="2 3">
    <name type="scientific">Acrasis kona</name>
    <dbReference type="NCBI Taxonomy" id="1008807"/>
    <lineage>
        <taxon>Eukaryota</taxon>
        <taxon>Discoba</taxon>
        <taxon>Heterolobosea</taxon>
        <taxon>Tetramitia</taxon>
        <taxon>Eutetramitia</taxon>
        <taxon>Acrasidae</taxon>
        <taxon>Acrasis</taxon>
    </lineage>
</organism>
<feature type="region of interest" description="Disordered" evidence="1">
    <location>
        <begin position="47"/>
        <end position="66"/>
    </location>
</feature>
<evidence type="ECO:0000313" key="2">
    <source>
        <dbReference type="EMBL" id="KAL0489006.1"/>
    </source>
</evidence>
<evidence type="ECO:0000313" key="3">
    <source>
        <dbReference type="Proteomes" id="UP001431209"/>
    </source>
</evidence>
<reference evidence="2 3" key="1">
    <citation type="submission" date="2024-03" db="EMBL/GenBank/DDBJ databases">
        <title>The Acrasis kona genome and developmental transcriptomes reveal deep origins of eukaryotic multicellular pathways.</title>
        <authorList>
            <person name="Sheikh S."/>
            <person name="Fu C.-J."/>
            <person name="Brown M.W."/>
            <person name="Baldauf S.L."/>
        </authorList>
    </citation>
    <scope>NUCLEOTIDE SEQUENCE [LARGE SCALE GENOMIC DNA]</scope>
    <source>
        <strain evidence="2 3">ATCC MYA-3509</strain>
    </source>
</reference>
<evidence type="ECO:0000256" key="1">
    <source>
        <dbReference type="SAM" id="MobiDB-lite"/>
    </source>
</evidence>
<name>A0AAW2ZJW6_9EUKA</name>
<protein>
    <submittedName>
        <fullName evidence="2">ATP synthase subunit b</fullName>
    </submittedName>
</protein>
<dbReference type="EMBL" id="JAOPGA020001506">
    <property type="protein sequence ID" value="KAL0489006.1"/>
    <property type="molecule type" value="Genomic_DNA"/>
</dbReference>
<dbReference type="AlphaFoldDB" id="A0AAW2ZJW6"/>
<comment type="caution">
    <text evidence="2">The sequence shown here is derived from an EMBL/GenBank/DDBJ whole genome shotgun (WGS) entry which is preliminary data.</text>
</comment>
<feature type="compositionally biased region" description="Polar residues" evidence="1">
    <location>
        <begin position="86"/>
        <end position="95"/>
    </location>
</feature>
<feature type="region of interest" description="Disordered" evidence="1">
    <location>
        <begin position="82"/>
        <end position="145"/>
    </location>
</feature>
<sequence>MLRNIKYIYQLAHNPIILRFSTNNILYKNEKETLLSYSEQVAKEVHSKFGDKSREEMESPEMRDEVTKIASGVRQKHIDRLLESINGDSQETKSTALDESKLSKMDLRRAEQIKMRSKQEAEQRRKQSENVNKPKKGPDVVVVKR</sequence>
<proteinExistence type="predicted"/>